<evidence type="ECO:0000313" key="2">
    <source>
        <dbReference type="EMBL" id="UOQ49667.1"/>
    </source>
</evidence>
<proteinExistence type="predicted"/>
<organism evidence="2 3">
    <name type="scientific">Gracilibacillus caseinilyticus</name>
    <dbReference type="NCBI Taxonomy" id="2932256"/>
    <lineage>
        <taxon>Bacteria</taxon>
        <taxon>Bacillati</taxon>
        <taxon>Bacillota</taxon>
        <taxon>Bacilli</taxon>
        <taxon>Bacillales</taxon>
        <taxon>Bacillaceae</taxon>
        <taxon>Gracilibacillus</taxon>
    </lineage>
</organism>
<feature type="compositionally biased region" description="Polar residues" evidence="1">
    <location>
        <begin position="134"/>
        <end position="145"/>
    </location>
</feature>
<protein>
    <submittedName>
        <fullName evidence="2">Uncharacterized protein</fullName>
    </submittedName>
</protein>
<keyword evidence="3" id="KW-1185">Reference proteome</keyword>
<dbReference type="EMBL" id="CP095072">
    <property type="protein sequence ID" value="UOQ49667.1"/>
    <property type="molecule type" value="Genomic_DNA"/>
</dbReference>
<reference evidence="2 3" key="1">
    <citation type="submission" date="2022-04" db="EMBL/GenBank/DDBJ databases">
        <title>Gracilibacillus sp. isolated from saltern.</title>
        <authorList>
            <person name="Won M."/>
            <person name="Lee C.-M."/>
            <person name="Woen H.-Y."/>
            <person name="Kwon S.-W."/>
        </authorList>
    </citation>
    <scope>NUCLEOTIDE SEQUENCE [LARGE SCALE GENOMIC DNA]</scope>
    <source>
        <strain evidence="2 3">SSWR10-1</strain>
    </source>
</reference>
<evidence type="ECO:0000256" key="1">
    <source>
        <dbReference type="SAM" id="MobiDB-lite"/>
    </source>
</evidence>
<dbReference type="Proteomes" id="UP000831782">
    <property type="component" value="Chromosome"/>
</dbReference>
<feature type="region of interest" description="Disordered" evidence="1">
    <location>
        <begin position="1"/>
        <end position="24"/>
    </location>
</feature>
<gene>
    <name evidence="2" type="ORF">MUN88_06190</name>
</gene>
<evidence type="ECO:0000313" key="3">
    <source>
        <dbReference type="Proteomes" id="UP000831782"/>
    </source>
</evidence>
<sequence>MDEEQKTSSNSPAEEAKLMTVTNQTNDEEWNQFIRQELEKVNKKDGKEKSSSLISKEEILGAVIERIPIEDMVNSSVKMIKEKVETEIKRRKKKKQTSEQTQKQSKGENNQSAEEITKEQGEDKYNQLAEETIKVQNNNKNNQLAEKTKKSRNSKYLDRKKQRRKELYKFIYDYHKIR</sequence>
<feature type="compositionally biased region" description="Basic and acidic residues" evidence="1">
    <location>
        <begin position="115"/>
        <end position="125"/>
    </location>
</feature>
<feature type="region of interest" description="Disordered" evidence="1">
    <location>
        <begin position="87"/>
        <end position="161"/>
    </location>
</feature>
<name>A0ABY4F0Q4_9BACI</name>
<accession>A0ABY4F0Q4</accession>
<dbReference type="RefSeq" id="WP_244722250.1">
    <property type="nucleotide sequence ID" value="NZ_CP095072.1"/>
</dbReference>